<dbReference type="Proteomes" id="UP000507470">
    <property type="component" value="Unassembled WGS sequence"/>
</dbReference>
<proteinExistence type="predicted"/>
<dbReference type="OrthoDB" id="10287689at2759"/>
<dbReference type="EMBL" id="CACVKT020008727">
    <property type="protein sequence ID" value="CAC5417053.1"/>
    <property type="molecule type" value="Genomic_DNA"/>
</dbReference>
<evidence type="ECO:0000313" key="3">
    <source>
        <dbReference type="Proteomes" id="UP000507470"/>
    </source>
</evidence>
<dbReference type="AlphaFoldDB" id="A0A6J8EAQ6"/>
<protein>
    <submittedName>
        <fullName evidence="2">Uncharacterized protein</fullName>
    </submittedName>
</protein>
<name>A0A6J8EAQ6_MYTCO</name>
<reference evidence="2 3" key="1">
    <citation type="submission" date="2020-06" db="EMBL/GenBank/DDBJ databases">
        <authorList>
            <person name="Li R."/>
            <person name="Bekaert M."/>
        </authorList>
    </citation>
    <scope>NUCLEOTIDE SEQUENCE [LARGE SCALE GENOMIC DNA]</scope>
    <source>
        <strain evidence="3">wild</strain>
    </source>
</reference>
<accession>A0A6J8EAQ6</accession>
<sequence length="150" mass="16714">MNGLTTVYDGATILKANGSFGKSKTVTVNNFGGVTYVHLRSPKKDAAGWNTFTISLVEYRELVRMAGPSTVAAIARNFDLQNRENRNQELAALEAATDNSQPPKRMDVYIESEGEGTSPSRRKRKVCKESDEEEVLEEKRTRRTVIIDSD</sequence>
<gene>
    <name evidence="2" type="ORF">MCOR_49609</name>
</gene>
<evidence type="ECO:0000313" key="2">
    <source>
        <dbReference type="EMBL" id="CAC5417053.1"/>
    </source>
</evidence>
<keyword evidence="3" id="KW-1185">Reference proteome</keyword>
<feature type="region of interest" description="Disordered" evidence="1">
    <location>
        <begin position="95"/>
        <end position="150"/>
    </location>
</feature>
<organism evidence="2 3">
    <name type="scientific">Mytilus coruscus</name>
    <name type="common">Sea mussel</name>
    <dbReference type="NCBI Taxonomy" id="42192"/>
    <lineage>
        <taxon>Eukaryota</taxon>
        <taxon>Metazoa</taxon>
        <taxon>Spiralia</taxon>
        <taxon>Lophotrochozoa</taxon>
        <taxon>Mollusca</taxon>
        <taxon>Bivalvia</taxon>
        <taxon>Autobranchia</taxon>
        <taxon>Pteriomorphia</taxon>
        <taxon>Mytilida</taxon>
        <taxon>Mytiloidea</taxon>
        <taxon>Mytilidae</taxon>
        <taxon>Mytilinae</taxon>
        <taxon>Mytilus</taxon>
    </lineage>
</organism>
<evidence type="ECO:0000256" key="1">
    <source>
        <dbReference type="SAM" id="MobiDB-lite"/>
    </source>
</evidence>